<dbReference type="NCBIfam" id="NF041288">
    <property type="entry name" value="YdaE_coli"/>
    <property type="match status" value="1"/>
</dbReference>
<evidence type="ECO:0000313" key="1">
    <source>
        <dbReference type="EMBL" id="GAL59790.1"/>
    </source>
</evidence>
<dbReference type="RefSeq" id="WP_042394188.1">
    <property type="nucleotide sequence ID" value="NZ_BBMZ01000023.1"/>
</dbReference>
<proteinExistence type="predicted"/>
<dbReference type="Proteomes" id="UP000029462">
    <property type="component" value="Unassembled WGS sequence"/>
</dbReference>
<protein>
    <recommendedName>
        <fullName evidence="3">DNA breaking-rejoining protein</fullName>
    </recommendedName>
</protein>
<dbReference type="InterPro" id="IPR047842">
    <property type="entry name" value="YdaE-like"/>
</dbReference>
<organism evidence="1 2">
    <name type="scientific">Pseudescherichia vulneris NBRC 102420</name>
    <dbReference type="NCBI Taxonomy" id="1115515"/>
    <lineage>
        <taxon>Bacteria</taxon>
        <taxon>Pseudomonadati</taxon>
        <taxon>Pseudomonadota</taxon>
        <taxon>Gammaproteobacteria</taxon>
        <taxon>Enterobacterales</taxon>
        <taxon>Enterobacteriaceae</taxon>
        <taxon>Pseudescherichia</taxon>
    </lineage>
</organism>
<dbReference type="AlphaFoldDB" id="A0A090V4G1"/>
<accession>A0A090V4G1</accession>
<sequence>MCNSTKCSYCRMPIEEGKEVKNTLLFIRGAQLAREQRDYCSVRCASYDQMAHES</sequence>
<evidence type="ECO:0008006" key="3">
    <source>
        <dbReference type="Google" id="ProtNLM"/>
    </source>
</evidence>
<dbReference type="STRING" id="1115515.EV102420_23_00140"/>
<comment type="caution">
    <text evidence="1">The sequence shown here is derived from an EMBL/GenBank/DDBJ whole genome shotgun (WGS) entry which is preliminary data.</text>
</comment>
<gene>
    <name evidence="1" type="ORF">EV102420_23_00140</name>
</gene>
<name>A0A090V4G1_PSEVU</name>
<dbReference type="eggNOG" id="ENOG5033K3S">
    <property type="taxonomic scope" value="Bacteria"/>
</dbReference>
<evidence type="ECO:0000313" key="2">
    <source>
        <dbReference type="Proteomes" id="UP000029462"/>
    </source>
</evidence>
<reference evidence="1 2" key="1">
    <citation type="submission" date="2014-09" db="EMBL/GenBank/DDBJ databases">
        <title>Whole genome shotgun sequence of Escherichia vulneris NBRC 102420.</title>
        <authorList>
            <person name="Yoshida Y."/>
            <person name="Hosoyama A."/>
            <person name="Tsuchikane K."/>
            <person name="Ohji S."/>
            <person name="Ichikawa N."/>
            <person name="Kimura A."/>
            <person name="Yamazoe A."/>
            <person name="Ezaki T."/>
            <person name="Fujita N."/>
        </authorList>
    </citation>
    <scope>NUCLEOTIDE SEQUENCE [LARGE SCALE GENOMIC DNA]</scope>
    <source>
        <strain evidence="1 2">NBRC 102420</strain>
    </source>
</reference>
<keyword evidence="2" id="KW-1185">Reference proteome</keyword>
<dbReference type="EMBL" id="BBMZ01000023">
    <property type="protein sequence ID" value="GAL59790.1"/>
    <property type="molecule type" value="Genomic_DNA"/>
</dbReference>